<feature type="chain" id="PRO_5023832254" evidence="1">
    <location>
        <begin position="30"/>
        <end position="113"/>
    </location>
</feature>
<dbReference type="RefSeq" id="WP_151758184.1">
    <property type="nucleotide sequence ID" value="NZ_BKZW01000002.1"/>
</dbReference>
<proteinExistence type="predicted"/>
<protein>
    <submittedName>
        <fullName evidence="2">Uncharacterized protein</fullName>
    </submittedName>
</protein>
<keyword evidence="3" id="KW-1185">Reference proteome</keyword>
<name>A0A5J4KL52_9CHLR</name>
<evidence type="ECO:0000256" key="1">
    <source>
        <dbReference type="SAM" id="SignalP"/>
    </source>
</evidence>
<evidence type="ECO:0000313" key="3">
    <source>
        <dbReference type="Proteomes" id="UP000326912"/>
    </source>
</evidence>
<dbReference type="EMBL" id="BKZW01000002">
    <property type="protein sequence ID" value="GER90438.1"/>
    <property type="molecule type" value="Genomic_DNA"/>
</dbReference>
<dbReference type="Proteomes" id="UP000326912">
    <property type="component" value="Unassembled WGS sequence"/>
</dbReference>
<dbReference type="AlphaFoldDB" id="A0A5J4KL52"/>
<keyword evidence="1" id="KW-0732">Signal</keyword>
<gene>
    <name evidence="2" type="ORF">KDW_46000</name>
</gene>
<reference evidence="2 3" key="1">
    <citation type="submission" date="2019-10" db="EMBL/GenBank/DDBJ databases">
        <title>Dictyobacter vulcani sp. nov., within the class Ktedonobacteria, isolated from soil of volcanic Mt. Zao.</title>
        <authorList>
            <person name="Zheng Y."/>
            <person name="Wang C.M."/>
            <person name="Sakai Y."/>
            <person name="Abe K."/>
            <person name="Yokota A."/>
            <person name="Yabe S."/>
        </authorList>
    </citation>
    <scope>NUCLEOTIDE SEQUENCE [LARGE SCALE GENOMIC DNA]</scope>
    <source>
        <strain evidence="2 3">W12</strain>
    </source>
</reference>
<dbReference type="PROSITE" id="PS51257">
    <property type="entry name" value="PROKAR_LIPOPROTEIN"/>
    <property type="match status" value="1"/>
</dbReference>
<organism evidence="2 3">
    <name type="scientific">Dictyobacter vulcani</name>
    <dbReference type="NCBI Taxonomy" id="2607529"/>
    <lineage>
        <taxon>Bacteria</taxon>
        <taxon>Bacillati</taxon>
        <taxon>Chloroflexota</taxon>
        <taxon>Ktedonobacteria</taxon>
        <taxon>Ktedonobacterales</taxon>
        <taxon>Dictyobacteraceae</taxon>
        <taxon>Dictyobacter</taxon>
    </lineage>
</organism>
<sequence length="113" mass="12418">MLKRCYLCFGLILLTLLLTSCSQSMDSQAASHPISPTAMAVRHNQASMTDFSLTGALQQHYQLQSTATISKLRHGHKEFTINIVDTTRSLIIVFYGYSGPGSYTLTNRSNGGM</sequence>
<evidence type="ECO:0000313" key="2">
    <source>
        <dbReference type="EMBL" id="GER90438.1"/>
    </source>
</evidence>
<feature type="signal peptide" evidence="1">
    <location>
        <begin position="1"/>
        <end position="29"/>
    </location>
</feature>
<accession>A0A5J4KL52</accession>
<comment type="caution">
    <text evidence="2">The sequence shown here is derived from an EMBL/GenBank/DDBJ whole genome shotgun (WGS) entry which is preliminary data.</text>
</comment>